<feature type="coiled-coil region" evidence="9">
    <location>
        <begin position="981"/>
        <end position="1022"/>
    </location>
</feature>
<dbReference type="Gene3D" id="1.20.120.720">
    <property type="entry name" value="Myosin VI head, motor domain, U50 subdomain"/>
    <property type="match status" value="1"/>
</dbReference>
<dbReference type="GO" id="GO:0005737">
    <property type="term" value="C:cytoplasm"/>
    <property type="evidence" value="ECO:0007669"/>
    <property type="project" value="TreeGrafter"/>
</dbReference>
<dbReference type="InterPro" id="IPR046943">
    <property type="entry name" value="Fungal_Myo2/2A_CBD"/>
</dbReference>
<feature type="region of interest" description="Disordered" evidence="10">
    <location>
        <begin position="1133"/>
        <end position="1171"/>
    </location>
</feature>
<evidence type="ECO:0000256" key="2">
    <source>
        <dbReference type="ARBA" id="ARBA00022741"/>
    </source>
</evidence>
<dbReference type="PROSITE" id="PS51456">
    <property type="entry name" value="MYOSIN_MOTOR"/>
    <property type="match status" value="1"/>
</dbReference>
<dbReference type="EMBL" id="CCYA01000277">
    <property type="protein sequence ID" value="CEH19081.1"/>
    <property type="molecule type" value="Genomic_DNA"/>
</dbReference>
<evidence type="ECO:0000259" key="11">
    <source>
        <dbReference type="PROSITE" id="PS51126"/>
    </source>
</evidence>
<dbReference type="InterPro" id="IPR002710">
    <property type="entry name" value="Dilute_dom"/>
</dbReference>
<organism evidence="13 14">
    <name type="scientific">Ceraceosorus bombacis</name>
    <dbReference type="NCBI Taxonomy" id="401625"/>
    <lineage>
        <taxon>Eukaryota</taxon>
        <taxon>Fungi</taxon>
        <taxon>Dikarya</taxon>
        <taxon>Basidiomycota</taxon>
        <taxon>Ustilaginomycotina</taxon>
        <taxon>Exobasidiomycetes</taxon>
        <taxon>Ceraceosorales</taxon>
        <taxon>Ceraceosoraceae</taxon>
        <taxon>Ceraceosorus</taxon>
    </lineage>
</organism>
<name>A0A0P1BRM9_9BASI</name>
<evidence type="ECO:0000259" key="12">
    <source>
        <dbReference type="PROSITE" id="PS51456"/>
    </source>
</evidence>
<dbReference type="GO" id="GO:0007015">
    <property type="term" value="P:actin filament organization"/>
    <property type="evidence" value="ECO:0007669"/>
    <property type="project" value="TreeGrafter"/>
</dbReference>
<dbReference type="InterPro" id="IPR027417">
    <property type="entry name" value="P-loop_NTPase"/>
</dbReference>
<keyword evidence="2 8" id="KW-0547">Nucleotide-binding</keyword>
<evidence type="ECO:0000256" key="8">
    <source>
        <dbReference type="PROSITE-ProRule" id="PRU00782"/>
    </source>
</evidence>
<feature type="region of interest" description="Disordered" evidence="10">
    <location>
        <begin position="200"/>
        <end position="228"/>
    </location>
</feature>
<dbReference type="Pfam" id="PF00063">
    <property type="entry name" value="Myosin_head"/>
    <property type="match status" value="1"/>
</dbReference>
<dbReference type="CDD" id="cd01380">
    <property type="entry name" value="MYSc_Myo5"/>
    <property type="match status" value="1"/>
</dbReference>
<dbReference type="PRINTS" id="PR00193">
    <property type="entry name" value="MYOSINHEAVY"/>
</dbReference>
<dbReference type="OrthoDB" id="6108017at2759"/>
<keyword evidence="3 8" id="KW-0067">ATP-binding</keyword>
<feature type="region of interest" description="Actin-binding" evidence="8">
    <location>
        <begin position="684"/>
        <end position="706"/>
    </location>
</feature>
<keyword evidence="6 8" id="KW-0505">Motor protein</keyword>
<accession>A0A0P1BRM9</accession>
<dbReference type="Gene3D" id="6.20.240.20">
    <property type="match status" value="1"/>
</dbReference>
<dbReference type="Proteomes" id="UP000054845">
    <property type="component" value="Unassembled WGS sequence"/>
</dbReference>
<dbReference type="Gene3D" id="1.10.10.820">
    <property type="match status" value="1"/>
</dbReference>
<feature type="region of interest" description="Disordered" evidence="10">
    <location>
        <begin position="642"/>
        <end position="670"/>
    </location>
</feature>
<feature type="domain" description="Myosin motor" evidence="12">
    <location>
        <begin position="83"/>
        <end position="808"/>
    </location>
</feature>
<evidence type="ECO:0000256" key="10">
    <source>
        <dbReference type="SAM" id="MobiDB-lite"/>
    </source>
</evidence>
<dbReference type="SMART" id="SM01132">
    <property type="entry name" value="DIL"/>
    <property type="match status" value="1"/>
</dbReference>
<evidence type="ECO:0000256" key="1">
    <source>
        <dbReference type="ARBA" id="ARBA00008314"/>
    </source>
</evidence>
<feature type="coiled-coil region" evidence="9">
    <location>
        <begin position="1047"/>
        <end position="1116"/>
    </location>
</feature>
<evidence type="ECO:0000256" key="9">
    <source>
        <dbReference type="SAM" id="Coils"/>
    </source>
</evidence>
<dbReference type="Gene3D" id="3.40.850.10">
    <property type="entry name" value="Kinesin motor domain"/>
    <property type="match status" value="1"/>
</dbReference>
<keyword evidence="7 8" id="KW-0009">Actin-binding</keyword>
<dbReference type="InterPro" id="IPR001609">
    <property type="entry name" value="Myosin_head_motor_dom-like"/>
</dbReference>
<dbReference type="GO" id="GO:0016020">
    <property type="term" value="C:membrane"/>
    <property type="evidence" value="ECO:0007669"/>
    <property type="project" value="TreeGrafter"/>
</dbReference>
<keyword evidence="14" id="KW-1185">Reference proteome</keyword>
<protein>
    <submittedName>
        <fullName evidence="13">Myosin 5</fullName>
    </submittedName>
</protein>
<dbReference type="GO" id="GO:0016459">
    <property type="term" value="C:myosin complex"/>
    <property type="evidence" value="ECO:0007669"/>
    <property type="project" value="UniProtKB-KW"/>
</dbReference>
<dbReference type="PANTHER" id="PTHR13140">
    <property type="entry name" value="MYOSIN"/>
    <property type="match status" value="1"/>
</dbReference>
<evidence type="ECO:0000256" key="5">
    <source>
        <dbReference type="ARBA" id="ARBA00023123"/>
    </source>
</evidence>
<comment type="similarity">
    <text evidence="1 8">Belongs to the TRAFAC class myosin-kinesin ATPase superfamily. Myosin family.</text>
</comment>
<dbReference type="Pfam" id="PF00612">
    <property type="entry name" value="IQ"/>
    <property type="match status" value="1"/>
</dbReference>
<dbReference type="STRING" id="401625.A0A0P1BRM9"/>
<feature type="compositionally biased region" description="Polar residues" evidence="10">
    <location>
        <begin position="214"/>
        <end position="227"/>
    </location>
</feature>
<proteinExistence type="inferred from homology"/>
<dbReference type="Gene3D" id="1.20.5.190">
    <property type="match status" value="3"/>
</dbReference>
<dbReference type="Gene3D" id="1.20.58.530">
    <property type="match status" value="1"/>
</dbReference>
<dbReference type="PROSITE" id="PS51126">
    <property type="entry name" value="DILUTE"/>
    <property type="match status" value="1"/>
</dbReference>
<dbReference type="PROSITE" id="PS50096">
    <property type="entry name" value="IQ"/>
    <property type="match status" value="2"/>
</dbReference>
<feature type="domain" description="Dilute" evidence="11">
    <location>
        <begin position="1280"/>
        <end position="1560"/>
    </location>
</feature>
<dbReference type="InterPro" id="IPR000048">
    <property type="entry name" value="IQ_motif_EF-hand-BS"/>
</dbReference>
<keyword evidence="5 8" id="KW-0518">Myosin</keyword>
<dbReference type="SMART" id="SM00015">
    <property type="entry name" value="IQ"/>
    <property type="match status" value="6"/>
</dbReference>
<dbReference type="GO" id="GO:0005524">
    <property type="term" value="F:ATP binding"/>
    <property type="evidence" value="ECO:0007669"/>
    <property type="project" value="UniProtKB-UniRule"/>
</dbReference>
<dbReference type="SUPFAM" id="SSF52540">
    <property type="entry name" value="P-loop containing nucleoside triphosphate hydrolases"/>
    <property type="match status" value="2"/>
</dbReference>
<dbReference type="CDD" id="cd15480">
    <property type="entry name" value="fMyo2p_CBD"/>
    <property type="match status" value="1"/>
</dbReference>
<evidence type="ECO:0000313" key="13">
    <source>
        <dbReference type="EMBL" id="CEH19081.1"/>
    </source>
</evidence>
<dbReference type="PANTHER" id="PTHR13140:SF706">
    <property type="entry name" value="DILUTE CLASS UNCONVENTIONAL MYOSIN, ISOFORM C"/>
    <property type="match status" value="1"/>
</dbReference>
<evidence type="ECO:0000256" key="7">
    <source>
        <dbReference type="ARBA" id="ARBA00023203"/>
    </source>
</evidence>
<reference evidence="13 14" key="1">
    <citation type="submission" date="2014-09" db="EMBL/GenBank/DDBJ databases">
        <authorList>
            <person name="Magalhaes I.L.F."/>
            <person name="Oliveira U."/>
            <person name="Santos F.R."/>
            <person name="Vidigal T.H.D.A."/>
            <person name="Brescovit A.D."/>
            <person name="Santos A.J."/>
        </authorList>
    </citation>
    <scope>NUCLEOTIDE SEQUENCE [LARGE SCALE GENOMIC DNA]</scope>
</reference>
<dbReference type="GO" id="GO:0051015">
    <property type="term" value="F:actin filament binding"/>
    <property type="evidence" value="ECO:0007669"/>
    <property type="project" value="TreeGrafter"/>
</dbReference>
<dbReference type="GO" id="GO:0000146">
    <property type="term" value="F:microfilament motor activity"/>
    <property type="evidence" value="ECO:0007669"/>
    <property type="project" value="TreeGrafter"/>
</dbReference>
<keyword evidence="4 9" id="KW-0175">Coiled coil</keyword>
<evidence type="ECO:0000313" key="14">
    <source>
        <dbReference type="Proteomes" id="UP000054845"/>
    </source>
</evidence>
<dbReference type="SMR" id="A0A0P1BRM9"/>
<dbReference type="SMART" id="SM00242">
    <property type="entry name" value="MYSc"/>
    <property type="match status" value="1"/>
</dbReference>
<sequence length="1627" mass="182739">MAEKALAPYKAGIKAWFTDKELGWISATLAKNVSVSSSGEILLSFVLDEGGATREVRTNTSKLNQPGGPDEILPPLRNPPLLEATDDLTNLSYLNEPAVLHAILSRYSQRLIYTYSGIVLIAVNPFDSLNLYSPEIIQAYSGRQRGELEPHLFAIAEDAYRCMVRDRKDQTIVVSGESGAGKTVSAKFIMRYFATVEDPDRPGARKAAATSAANSGQPNGASASGMSETEEQILATNPIMEAFGNAKTTRNDNSSRFGKYIEILFDKNHEIVGAKIRTYLLERSRLAFQPTESGERNFHIFYQLCAGVPTGERKDLGLDDASKFHYLNQGGNPVIAGVNDAEEFKATQKALSTVGVTIERQWSIFRLLAALLHLGNVNITATRTDAMLADDEPSLFIATRMLGVDLSEFRKWTVRKQIVMRGEKIVSNLSQAQAVVVRDAVTKYIYTCLFDWLVEQMNDSLALGSGHSRDTMIGVLDIYGFERFKVNSFEQFCINYANERLQHEFNRHVFKLEQDEYVAEQIEWTFIDFADNQPTIDMIEGKLGILSLLDEESRLPSGSDASFLQKLYTQLERRPELKNSFKRPRFGQSSFAVCHYALDVTYESEGFLEKNRDTVPDEHLALLGNTNNAFLKEVLEAATALAQAAKEPPPAAPADAKAPPGPRRLGGGGMIRKPTLGSQFKASLVSLMATIEATNVHYIRCIKPNEAKKAWGVEPQNVLGQLRACGVLETIRISCAGYPSRWTFADFAERYYMLVPSSKWDMSTMAKVQNLAITILRSTIQEEDKYQIGLSKIFFRAGMLAHFEQRRGDRLNQLVTLIQKNLRRNHQRKRFLQLRDGTIRLQTWWRMVSAKRYVDKLRRENAALRIQTATRGFIARQKHLRMLRTVVAIQSIARGRKIRSTFVGDKQNFAATRLQSLLRGALVRRKARADTRGIILLQSLYRRRLAKRELVGLRNEAKSANHFKVISGRLENKVVELTQSLQSRTKANKELSNKIRALEEQVKAWQERHGELDSRARGLEEELAKPTVATAEFETLLAEKRDIEAQHSASMRRVAEHEAKVAQLEEELRVQAKELEARQTALNSRSKTSDEDSATITSLRNEVSTLRAEVNRANALATLSKNQQRIENAAPPVFNMATGKDGFQSQGKRRARRHSETGPWQDGVAAAHPDDQEMSAVKRSVAHANRHVSMAFGPGQGPRAEEFDEEAAAQDQIIAILEDEEGLDRDVLDTMIRNLRPPAPSIQNPPSPKEVFFPAHVAISLPVNELWKYGMIRESERFLANVMQTVQQHVMSYQGEDAIVPGIFWLSNVHEILSFVCIAESDMLQGIGPGMDGAARPFEWGDYERLVTIVKHDLDSLEYNIYHTFMQETKKRLHKIVVPALIESQSLPGFVTSDSGGRLFNRLISGASTPAYTMDDILGILNKVWKSLKSYYVEPSVTSQCISELLKLIGVTAFNDILMRRNFCSWKRAMQVQYNITRLEEWCKSHDMPEGTLQLEHLMQATKLLQLKKATLGDIDIIYDVCWMLTPTQIQKLISQYSVADYENPISPEILKAVASRVVPGDRNDHLLLPPEVDEAGPFEIPLPRLVTGIETYCPAYLNVPVLKRLASCVARLNELLGLIEADTDGF</sequence>
<evidence type="ECO:0000256" key="6">
    <source>
        <dbReference type="ARBA" id="ARBA00023175"/>
    </source>
</evidence>
<evidence type="ECO:0000256" key="4">
    <source>
        <dbReference type="ARBA" id="ARBA00023054"/>
    </source>
</evidence>
<dbReference type="Pfam" id="PF01843">
    <property type="entry name" value="DIL"/>
    <property type="match status" value="1"/>
</dbReference>
<feature type="binding site" evidence="8">
    <location>
        <begin position="176"/>
        <end position="183"/>
    </location>
    <ligand>
        <name>ATP</name>
        <dbReference type="ChEBI" id="CHEBI:30616"/>
    </ligand>
</feature>
<dbReference type="InterPro" id="IPR036103">
    <property type="entry name" value="MYSc_Myo5"/>
</dbReference>
<dbReference type="FunFam" id="1.10.10.820:FF:000001">
    <property type="entry name" value="Myosin heavy chain"/>
    <property type="match status" value="1"/>
</dbReference>
<dbReference type="InterPro" id="IPR036961">
    <property type="entry name" value="Kinesin_motor_dom_sf"/>
</dbReference>
<evidence type="ECO:0000256" key="3">
    <source>
        <dbReference type="ARBA" id="ARBA00022840"/>
    </source>
</evidence>